<sequence>MATKDYSLPLKSKQDLVFADNSNNQYKNFNLKQKNSSNAFSESSKNVSSENPKILNYDFANNNHSKTQKQSHSWKKATKNLSSTFGYIDGFKKESGGKISCSSSTSNSTLSLHIESYENSTVSGLFDETKKSLKQNDLIRGNAKQLFTDFESVIQNPFEFPRQQKNVEAKTSEVAQYTASQRLLNPNQVNQYSRRGQ</sequence>
<dbReference type="WBParaSite" id="PS1159_v2.g15647.t1">
    <property type="protein sequence ID" value="PS1159_v2.g15647.t1"/>
    <property type="gene ID" value="PS1159_v2.g15647"/>
</dbReference>
<evidence type="ECO:0000313" key="1">
    <source>
        <dbReference type="Proteomes" id="UP000887580"/>
    </source>
</evidence>
<dbReference type="Proteomes" id="UP000887580">
    <property type="component" value="Unplaced"/>
</dbReference>
<accession>A0AC35FAU2</accession>
<name>A0AC35FAU2_9BILA</name>
<reference evidence="2" key="1">
    <citation type="submission" date="2022-11" db="UniProtKB">
        <authorList>
            <consortium name="WormBaseParasite"/>
        </authorList>
    </citation>
    <scope>IDENTIFICATION</scope>
</reference>
<evidence type="ECO:0000313" key="2">
    <source>
        <dbReference type="WBParaSite" id="PS1159_v2.g15647.t1"/>
    </source>
</evidence>
<protein>
    <submittedName>
        <fullName evidence="2">Uncharacterized protein</fullName>
    </submittedName>
</protein>
<proteinExistence type="predicted"/>
<organism evidence="1 2">
    <name type="scientific">Panagrolaimus sp. PS1159</name>
    <dbReference type="NCBI Taxonomy" id="55785"/>
    <lineage>
        <taxon>Eukaryota</taxon>
        <taxon>Metazoa</taxon>
        <taxon>Ecdysozoa</taxon>
        <taxon>Nematoda</taxon>
        <taxon>Chromadorea</taxon>
        <taxon>Rhabditida</taxon>
        <taxon>Tylenchina</taxon>
        <taxon>Panagrolaimomorpha</taxon>
        <taxon>Panagrolaimoidea</taxon>
        <taxon>Panagrolaimidae</taxon>
        <taxon>Panagrolaimus</taxon>
    </lineage>
</organism>